<feature type="transmembrane region" description="Helical" evidence="1">
    <location>
        <begin position="33"/>
        <end position="54"/>
    </location>
</feature>
<evidence type="ECO:0000256" key="1">
    <source>
        <dbReference type="SAM" id="Phobius"/>
    </source>
</evidence>
<keyword evidence="1" id="KW-1133">Transmembrane helix</keyword>
<organism evidence="2 3">
    <name type="scientific">Crepidotus variabilis</name>
    <dbReference type="NCBI Taxonomy" id="179855"/>
    <lineage>
        <taxon>Eukaryota</taxon>
        <taxon>Fungi</taxon>
        <taxon>Dikarya</taxon>
        <taxon>Basidiomycota</taxon>
        <taxon>Agaricomycotina</taxon>
        <taxon>Agaricomycetes</taxon>
        <taxon>Agaricomycetidae</taxon>
        <taxon>Agaricales</taxon>
        <taxon>Agaricineae</taxon>
        <taxon>Crepidotaceae</taxon>
        <taxon>Crepidotus</taxon>
    </lineage>
</organism>
<gene>
    <name evidence="2" type="ORF">CPB83DRAFT_861090</name>
</gene>
<dbReference type="EMBL" id="MU157897">
    <property type="protein sequence ID" value="KAF9524540.1"/>
    <property type="molecule type" value="Genomic_DNA"/>
</dbReference>
<keyword evidence="1" id="KW-0812">Transmembrane</keyword>
<reference evidence="2" key="1">
    <citation type="submission" date="2020-11" db="EMBL/GenBank/DDBJ databases">
        <authorList>
            <consortium name="DOE Joint Genome Institute"/>
            <person name="Ahrendt S."/>
            <person name="Riley R."/>
            <person name="Andreopoulos W."/>
            <person name="Labutti K."/>
            <person name="Pangilinan J."/>
            <person name="Ruiz-Duenas F.J."/>
            <person name="Barrasa J.M."/>
            <person name="Sanchez-Garcia M."/>
            <person name="Camarero S."/>
            <person name="Miyauchi S."/>
            <person name="Serrano A."/>
            <person name="Linde D."/>
            <person name="Babiker R."/>
            <person name="Drula E."/>
            <person name="Ayuso-Fernandez I."/>
            <person name="Pacheco R."/>
            <person name="Padilla G."/>
            <person name="Ferreira P."/>
            <person name="Barriuso J."/>
            <person name="Kellner H."/>
            <person name="Castanera R."/>
            <person name="Alfaro M."/>
            <person name="Ramirez L."/>
            <person name="Pisabarro A.G."/>
            <person name="Kuo A."/>
            <person name="Tritt A."/>
            <person name="Lipzen A."/>
            <person name="He G."/>
            <person name="Yan M."/>
            <person name="Ng V."/>
            <person name="Cullen D."/>
            <person name="Martin F."/>
            <person name="Rosso M.-N."/>
            <person name="Henrissat B."/>
            <person name="Hibbett D."/>
            <person name="Martinez A.T."/>
            <person name="Grigoriev I.V."/>
        </authorList>
    </citation>
    <scope>NUCLEOTIDE SEQUENCE</scope>
    <source>
        <strain evidence="2">CBS 506.95</strain>
    </source>
</reference>
<keyword evidence="1" id="KW-0472">Membrane</keyword>
<sequence length="64" mass="7183">MLQIFWAFGIDALCSGYVFTFHLVLLFSVVTSFFLSSVLLSQVLGFMVLILTILPSPSLKILHF</sequence>
<evidence type="ECO:0000313" key="3">
    <source>
        <dbReference type="Proteomes" id="UP000807306"/>
    </source>
</evidence>
<name>A0A9P6JLA1_9AGAR</name>
<accession>A0A9P6JLA1</accession>
<dbReference type="AlphaFoldDB" id="A0A9P6JLA1"/>
<dbReference type="Proteomes" id="UP000807306">
    <property type="component" value="Unassembled WGS sequence"/>
</dbReference>
<keyword evidence="3" id="KW-1185">Reference proteome</keyword>
<comment type="caution">
    <text evidence="2">The sequence shown here is derived from an EMBL/GenBank/DDBJ whole genome shotgun (WGS) entry which is preliminary data.</text>
</comment>
<feature type="transmembrane region" description="Helical" evidence="1">
    <location>
        <begin position="5"/>
        <end position="27"/>
    </location>
</feature>
<proteinExistence type="predicted"/>
<evidence type="ECO:0000313" key="2">
    <source>
        <dbReference type="EMBL" id="KAF9524540.1"/>
    </source>
</evidence>
<protein>
    <submittedName>
        <fullName evidence="2">Uncharacterized protein</fullName>
    </submittedName>
</protein>